<accession>A0ACC1LWZ3</accession>
<keyword evidence="2" id="KW-1185">Reference proteome</keyword>
<reference evidence="1" key="1">
    <citation type="submission" date="2022-07" db="EMBL/GenBank/DDBJ databases">
        <title>Phylogenomic reconstructions and comparative analyses of Kickxellomycotina fungi.</title>
        <authorList>
            <person name="Reynolds N.K."/>
            <person name="Stajich J.E."/>
            <person name="Barry K."/>
            <person name="Grigoriev I.V."/>
            <person name="Crous P."/>
            <person name="Smith M.E."/>
        </authorList>
    </citation>
    <scope>NUCLEOTIDE SEQUENCE</scope>
    <source>
        <strain evidence="1">CBS 190363</strain>
    </source>
</reference>
<name>A0ACC1LWZ3_9FUNG</name>
<proteinExistence type="predicted"/>
<evidence type="ECO:0000313" key="1">
    <source>
        <dbReference type="EMBL" id="KAJ2888347.1"/>
    </source>
</evidence>
<organism evidence="1 2">
    <name type="scientific">Coemansia aciculifera</name>
    <dbReference type="NCBI Taxonomy" id="417176"/>
    <lineage>
        <taxon>Eukaryota</taxon>
        <taxon>Fungi</taxon>
        <taxon>Fungi incertae sedis</taxon>
        <taxon>Zoopagomycota</taxon>
        <taxon>Kickxellomycotina</taxon>
        <taxon>Kickxellomycetes</taxon>
        <taxon>Kickxellales</taxon>
        <taxon>Kickxellaceae</taxon>
        <taxon>Coemansia</taxon>
    </lineage>
</organism>
<dbReference type="EMBL" id="JANBVB010002052">
    <property type="protein sequence ID" value="KAJ2888347.1"/>
    <property type="molecule type" value="Genomic_DNA"/>
</dbReference>
<gene>
    <name evidence="1" type="ORF">IWW38_004957</name>
</gene>
<comment type="caution">
    <text evidence="1">The sequence shown here is derived from an EMBL/GenBank/DDBJ whole genome shotgun (WGS) entry which is preliminary data.</text>
</comment>
<sequence length="97" mass="11315">MYNSFRRRYEMVEAQQFDDNSAWEERSSTARAVFTSLSLLLLAIYDKDSYIVLIDEYDVPLKEMRGKPWEDGAKPAYISFINDICKGNPRLRLGLLV</sequence>
<feature type="non-terminal residue" evidence="1">
    <location>
        <position position="97"/>
    </location>
</feature>
<dbReference type="Proteomes" id="UP001139981">
    <property type="component" value="Unassembled WGS sequence"/>
</dbReference>
<evidence type="ECO:0000313" key="2">
    <source>
        <dbReference type="Proteomes" id="UP001139981"/>
    </source>
</evidence>
<protein>
    <submittedName>
        <fullName evidence="1">Uncharacterized protein</fullName>
    </submittedName>
</protein>